<comment type="caution">
    <text evidence="2">The sequence shown here is derived from an EMBL/GenBank/DDBJ whole genome shotgun (WGS) entry which is preliminary data.</text>
</comment>
<keyword evidence="1" id="KW-0175">Coiled coil</keyword>
<feature type="coiled-coil region" evidence="1">
    <location>
        <begin position="102"/>
        <end position="143"/>
    </location>
</feature>
<organism evidence="2 3">
    <name type="scientific">Hyaloperonospora brassicae</name>
    <name type="common">Brassica downy mildew</name>
    <name type="synonym">Peronospora brassicae</name>
    <dbReference type="NCBI Taxonomy" id="162125"/>
    <lineage>
        <taxon>Eukaryota</taxon>
        <taxon>Sar</taxon>
        <taxon>Stramenopiles</taxon>
        <taxon>Oomycota</taxon>
        <taxon>Peronosporomycetes</taxon>
        <taxon>Peronosporales</taxon>
        <taxon>Peronosporaceae</taxon>
        <taxon>Hyaloperonospora</taxon>
    </lineage>
</organism>
<gene>
    <name evidence="2" type="ORF">HBR001_LOCUS2414</name>
</gene>
<reference evidence="2" key="1">
    <citation type="submission" date="2022-12" db="EMBL/GenBank/DDBJ databases">
        <authorList>
            <person name="Webb A."/>
        </authorList>
    </citation>
    <scope>NUCLEOTIDE SEQUENCE</scope>
    <source>
        <strain evidence="2">Hp1</strain>
    </source>
</reference>
<dbReference type="AlphaFoldDB" id="A0AAV0TG59"/>
<proteinExistence type="predicted"/>
<dbReference type="EMBL" id="CANTFL010000301">
    <property type="protein sequence ID" value="CAI5720568.1"/>
    <property type="molecule type" value="Genomic_DNA"/>
</dbReference>
<protein>
    <submittedName>
        <fullName evidence="2">Uncharacterized protein</fullName>
    </submittedName>
</protein>
<evidence type="ECO:0000313" key="3">
    <source>
        <dbReference type="Proteomes" id="UP001162031"/>
    </source>
</evidence>
<keyword evidence="3" id="KW-1185">Reference proteome</keyword>
<sequence>MSGRPYARNPRAPHTGLSDLEAILPHTFRLQTSRRPRDAKYRAVVAGIRRQCRQKNWRKMISVRRRRQYGEVVAGNDGQVRQTEAEELQPPTTTVAVAVAAAAAADVAAQEDDNDLEEARNELVRLEQKLQELTEQKHAKFQLLKGILVEEAKSKMTAVSDGETTGTPASKK</sequence>
<evidence type="ECO:0000256" key="1">
    <source>
        <dbReference type="SAM" id="Coils"/>
    </source>
</evidence>
<accession>A0AAV0TG59</accession>
<dbReference type="Proteomes" id="UP001162031">
    <property type="component" value="Unassembled WGS sequence"/>
</dbReference>
<name>A0AAV0TG59_HYABA</name>
<evidence type="ECO:0000313" key="2">
    <source>
        <dbReference type="EMBL" id="CAI5720568.1"/>
    </source>
</evidence>